<evidence type="ECO:0000256" key="1">
    <source>
        <dbReference type="SAM" id="SignalP"/>
    </source>
</evidence>
<evidence type="ECO:0000313" key="2">
    <source>
        <dbReference type="EMBL" id="AKL79093.1"/>
    </source>
</evidence>
<name>A0A1L1Y9V8_9FLOR</name>
<reference evidence="2" key="1">
    <citation type="submission" date="2015-01" db="EMBL/GenBank/DDBJ databases">
        <title>Molecular Investigation of Pacific North American Membranoptera.</title>
        <authorList>
            <person name="Hughey J.R."/>
            <person name="Hommersand M.H."/>
            <person name="Miller K.A."/>
            <person name="Fuller T."/>
            <person name="Lin S.-M."/>
            <person name="Gabrielson P.W."/>
        </authorList>
    </citation>
    <scope>NUCLEOTIDE SEQUENCE</scope>
</reference>
<sequence length="164" mass="20034">MNRMLFLINKINLLFISLEALDLYSQKYIDNHIEQFTHKKIKTLNSRKLSLNYYQYNSYYDFSSIIIYINIIYNIINTKSIQASTKSIINEYNKYIKSTLLTQYLNKFTYIYYKLYNCYENHNSKKFNIIYIHELAIINLYIILKSYKKKGILSFIEYLYKYQI</sequence>
<dbReference type="AlphaFoldDB" id="A0A1L1Y9V8"/>
<accession>A0A1L1Y9V8</accession>
<feature type="signal peptide" evidence="1">
    <location>
        <begin position="1"/>
        <end position="20"/>
    </location>
</feature>
<dbReference type="RefSeq" id="YP_009332837.1">
    <property type="nucleotide sequence ID" value="NC_032399.1"/>
</dbReference>
<keyword evidence="2" id="KW-0934">Plastid</keyword>
<geneLocation type="plastid" evidence="2"/>
<dbReference type="EMBL" id="KP675983">
    <property type="protein sequence ID" value="AKL79093.1"/>
    <property type="molecule type" value="Genomic_DNA"/>
</dbReference>
<protein>
    <submittedName>
        <fullName evidence="2">Hypothetical chloroplast RF65</fullName>
    </submittedName>
</protein>
<organism evidence="2">
    <name type="scientific">Membranoptera tenuis</name>
    <dbReference type="NCBI Taxonomy" id="158698"/>
    <lineage>
        <taxon>Eukaryota</taxon>
        <taxon>Rhodophyta</taxon>
        <taxon>Florideophyceae</taxon>
        <taxon>Rhodymeniophycidae</taxon>
        <taxon>Ceramiales</taxon>
        <taxon>Delesseriaceae</taxon>
        <taxon>Membranoptera</taxon>
    </lineage>
</organism>
<gene>
    <name evidence="2" type="primary">ycf65</name>
</gene>
<keyword evidence="1" id="KW-0732">Signal</keyword>
<dbReference type="GeneID" id="30690026"/>
<proteinExistence type="predicted"/>
<feature type="chain" id="PRO_5012159519" evidence="1">
    <location>
        <begin position="21"/>
        <end position="164"/>
    </location>
</feature>